<proteinExistence type="predicted"/>
<accession>A0AAN7S2W4</accession>
<sequence length="99" mass="11154">MKREPDSSQWCAMKEKSQWAQISKKKLFYSEGGQTLEQVAQRTGVVAILRVSTFVVGPARPCQLGHFAGCCQGEDIITRPTEWYILFVMDPLEMTSPEA</sequence>
<reference evidence="1 2" key="1">
    <citation type="journal article" date="2023" name="J. Hered.">
        <title>Chromosome-level genome of the wood stork (Mycteria americana) provides insight into avian chromosome evolution.</title>
        <authorList>
            <person name="Flamio R. Jr."/>
            <person name="Ramstad K.M."/>
        </authorList>
    </citation>
    <scope>NUCLEOTIDE SEQUENCE [LARGE SCALE GENOMIC DNA]</scope>
    <source>
        <strain evidence="1">JAX WOST 10</strain>
    </source>
</reference>
<comment type="caution">
    <text evidence="1">The sequence shown here is derived from an EMBL/GenBank/DDBJ whole genome shotgun (WGS) entry which is preliminary data.</text>
</comment>
<evidence type="ECO:0000313" key="1">
    <source>
        <dbReference type="EMBL" id="KAK4816468.1"/>
    </source>
</evidence>
<dbReference type="EMBL" id="JAUNZN010000009">
    <property type="protein sequence ID" value="KAK4816468.1"/>
    <property type="molecule type" value="Genomic_DNA"/>
</dbReference>
<gene>
    <name evidence="1" type="ORF">QYF61_017196</name>
</gene>
<dbReference type="AlphaFoldDB" id="A0AAN7S2W4"/>
<organism evidence="1 2">
    <name type="scientific">Mycteria americana</name>
    <name type="common">Wood stork</name>
    <dbReference type="NCBI Taxonomy" id="33587"/>
    <lineage>
        <taxon>Eukaryota</taxon>
        <taxon>Metazoa</taxon>
        <taxon>Chordata</taxon>
        <taxon>Craniata</taxon>
        <taxon>Vertebrata</taxon>
        <taxon>Euteleostomi</taxon>
        <taxon>Archelosauria</taxon>
        <taxon>Archosauria</taxon>
        <taxon>Dinosauria</taxon>
        <taxon>Saurischia</taxon>
        <taxon>Theropoda</taxon>
        <taxon>Coelurosauria</taxon>
        <taxon>Aves</taxon>
        <taxon>Neognathae</taxon>
        <taxon>Neoaves</taxon>
        <taxon>Aequornithes</taxon>
        <taxon>Ciconiiformes</taxon>
        <taxon>Ciconiidae</taxon>
        <taxon>Mycteria</taxon>
    </lineage>
</organism>
<keyword evidence="2" id="KW-1185">Reference proteome</keyword>
<protein>
    <submittedName>
        <fullName evidence="1">Uncharacterized protein</fullName>
    </submittedName>
</protein>
<name>A0AAN7S2W4_MYCAM</name>
<dbReference type="Proteomes" id="UP001333110">
    <property type="component" value="Unassembled WGS sequence"/>
</dbReference>
<evidence type="ECO:0000313" key="2">
    <source>
        <dbReference type="Proteomes" id="UP001333110"/>
    </source>
</evidence>